<reference evidence="1 2" key="1">
    <citation type="submission" date="2019-03" db="EMBL/GenBank/DDBJ databases">
        <title>First draft genome of Liparis tanakae, snailfish: a comprehensive survey of snailfish specific genes.</title>
        <authorList>
            <person name="Kim W."/>
            <person name="Song I."/>
            <person name="Jeong J.-H."/>
            <person name="Kim D."/>
            <person name="Kim S."/>
            <person name="Ryu S."/>
            <person name="Song J.Y."/>
            <person name="Lee S.K."/>
        </authorList>
    </citation>
    <scope>NUCLEOTIDE SEQUENCE [LARGE SCALE GENOMIC DNA]</scope>
    <source>
        <tissue evidence="1">Muscle</tissue>
    </source>
</reference>
<dbReference type="AlphaFoldDB" id="A0A4Z2EQV7"/>
<organism evidence="1 2">
    <name type="scientific">Liparis tanakae</name>
    <name type="common">Tanaka's snailfish</name>
    <dbReference type="NCBI Taxonomy" id="230148"/>
    <lineage>
        <taxon>Eukaryota</taxon>
        <taxon>Metazoa</taxon>
        <taxon>Chordata</taxon>
        <taxon>Craniata</taxon>
        <taxon>Vertebrata</taxon>
        <taxon>Euteleostomi</taxon>
        <taxon>Actinopterygii</taxon>
        <taxon>Neopterygii</taxon>
        <taxon>Teleostei</taxon>
        <taxon>Neoteleostei</taxon>
        <taxon>Acanthomorphata</taxon>
        <taxon>Eupercaria</taxon>
        <taxon>Perciformes</taxon>
        <taxon>Cottioidei</taxon>
        <taxon>Cottales</taxon>
        <taxon>Liparidae</taxon>
        <taxon>Liparis</taxon>
    </lineage>
</organism>
<evidence type="ECO:0000313" key="1">
    <source>
        <dbReference type="EMBL" id="TNN31228.1"/>
    </source>
</evidence>
<dbReference type="EMBL" id="SRLO01003671">
    <property type="protein sequence ID" value="TNN31228.1"/>
    <property type="molecule type" value="Genomic_DNA"/>
</dbReference>
<evidence type="ECO:0000313" key="2">
    <source>
        <dbReference type="Proteomes" id="UP000314294"/>
    </source>
</evidence>
<sequence>MKTQEKLLLRRGASCRRRRLSERRAAATVNSGLMECGEDTSERRRSGWRCVQVCGKDTRNPRRKE</sequence>
<keyword evidence="2" id="KW-1185">Reference proteome</keyword>
<gene>
    <name evidence="1" type="ORF">EYF80_058620</name>
</gene>
<accession>A0A4Z2EQV7</accession>
<dbReference type="Proteomes" id="UP000314294">
    <property type="component" value="Unassembled WGS sequence"/>
</dbReference>
<proteinExistence type="predicted"/>
<comment type="caution">
    <text evidence="1">The sequence shown here is derived from an EMBL/GenBank/DDBJ whole genome shotgun (WGS) entry which is preliminary data.</text>
</comment>
<protein>
    <submittedName>
        <fullName evidence="1">Uncharacterized protein</fullName>
    </submittedName>
</protein>
<name>A0A4Z2EQV7_9TELE</name>